<keyword evidence="8" id="KW-1185">Reference proteome</keyword>
<comment type="caution">
    <text evidence="7">The sequence shown here is derived from an EMBL/GenBank/DDBJ whole genome shotgun (WGS) entry which is preliminary data.</text>
</comment>
<evidence type="ECO:0000256" key="5">
    <source>
        <dbReference type="ARBA" id="ARBA00023194"/>
    </source>
</evidence>
<evidence type="ECO:0000259" key="6">
    <source>
        <dbReference type="PROSITE" id="PS50075"/>
    </source>
</evidence>
<dbReference type="CDD" id="cd17643">
    <property type="entry name" value="A_NRPS_Cytc1-like"/>
    <property type="match status" value="1"/>
</dbReference>
<accession>A0ABP5C9P0</accession>
<name>A0ABP5C9P0_9PSEU</name>
<keyword evidence="5" id="KW-0045">Antibiotic biosynthesis</keyword>
<evidence type="ECO:0000256" key="3">
    <source>
        <dbReference type="ARBA" id="ARBA00022553"/>
    </source>
</evidence>
<dbReference type="InterPro" id="IPR020806">
    <property type="entry name" value="PKS_PP-bd"/>
</dbReference>
<dbReference type="PROSITE" id="PS50075">
    <property type="entry name" value="CARRIER"/>
    <property type="match status" value="2"/>
</dbReference>
<dbReference type="SUPFAM" id="SSF52777">
    <property type="entry name" value="CoA-dependent acyltransferases"/>
    <property type="match status" value="6"/>
</dbReference>
<dbReference type="CDD" id="cd19543">
    <property type="entry name" value="DCL_NRPS"/>
    <property type="match status" value="1"/>
</dbReference>
<dbReference type="InterPro" id="IPR025110">
    <property type="entry name" value="AMP-bd_C"/>
</dbReference>
<dbReference type="Gene3D" id="3.40.50.150">
    <property type="entry name" value="Vaccinia Virus protein VP39"/>
    <property type="match status" value="1"/>
</dbReference>
<dbReference type="InterPro" id="IPR010071">
    <property type="entry name" value="AA_adenyl_dom"/>
</dbReference>
<feature type="domain" description="Carrier" evidence="6">
    <location>
        <begin position="2420"/>
        <end position="2494"/>
    </location>
</feature>
<dbReference type="Proteomes" id="UP001501116">
    <property type="component" value="Unassembled WGS sequence"/>
</dbReference>
<sequence length="2970" mass="321124">MTQGIEDVLPLSPLQEGLLFHSRYDEDGVDVYVVQIGVDLDGEVDADRLRLAAEALLRRHPNLRTAFLERKSGEPVAVIPRSVELPWQVVDLTGLGAAEQAGALDEVMAADGARGFDVTRPPLIRYTLVSLAPNRCRLVQTSHHLLLDGWSGQLLFRELFALYGNGGDETRLAPATPYRSYLGWLAGQDKATAREAWRAALSDVDEPTLVAPPEQGRAGQLTGTVWLPLSRALTTAIGDVCRRHDLRLNTLVQAAWGVLIGSLTGRTDVTIGMTASGRPPEIEGVGSIVGLLANTVPARIRFDPREPLRAMLTRLQHELSELLVHQYLGLTEIQQVAGTRELFDTAAVLENYPTDPAALAGPAPGITVSGVTGRDGAHYPLALMVMPGEELLLRVDHKPELFDRAAAEAITRRLKNFFEAVVSDVDSPVGVVDLLPDADRETVLVAWNDTGRDLPARSIVELFEATADRGPDATALVGDGFSLTFGELDERANRLAHRLIGLGVRRDEPVCLCAERGVGFVVSALAVLKAGGAYVPLDPSYPRERLAFMVSDTRSRLVLAERHLLERLPDRSGRIVVPEDGETEAFPSTRPGIRPAANNAACVLYTSGSTGTPKGAVLGHEAIVRLAWAPVFVDVEHTDVVLHMASLSFDISVTELWTGLLNGAGVAVFPPGIPSVAELGAFCRAHGVTTSYLPSGLFHEIVDADPGALAGLRQVVPGGDVLSPAHCATLAERCPDLRVVNGYGPTEVSGLSCCHTYDPATATGGPIPVGGPIQNTRAYLLDAELRPVAIGATGEVYLAGEALGRGYVHRPGLTAATWVAGPFGPAPGGRMYRTGDLARWDEHGRLCFVARTGDQVKIRGFRIEPSEIEAALDAHPGVAHSAVVVREDTPGDKRLVGYVVPAGAPDVDAELARAQIEEWRGVYDAVTNPDPFAHELGENFSGWESSYDGRPIPLEEMREWRAARIDRIRELRPRRVLELGVGTGLLLAELAPDCSAYWGVDFSAPLIETLRAQVARRPDLADRVELRTQAADEVDGLPTGFFDTVVLNSVAQYFSDHEYLAEVIERAVGLLVPGGAMFIGDLRNPRTRRYFHTAVRLGRAKDSGEAGALRRVIEQDVLLDKELLVAPEFFTALRRRVAAIGGVDIRLQRGTHHNELTRHRYDVVLHRKPTGALVSLSDLPRVRWGRDLTDLDRLARMLAEADGGLRVTGVPNRRLAVEVAATKELQAGTGLGKVLDVARGLTAADAGAVDPESLHALGDRLGHWAGTTWSAAEAELDAVFVPTSRIGSRAPVDVYRAADSGDHPLSHYTTRPAASLETAGLTESLAGHLRERLPDHMLPEAILLLDEFPLNPNGKLDRRALPTPEFGLTESTRGPRTPREEILCGLFAEVLGVPSVGVDDGFFDLGGHSLLATRFVSRARTVLDAELKVRDVFQSPTVAELSRLLDDVEVARMPLRRRPRPEHLPLSSAQRRLWYLQQLDGIGPAYNMFWSLRLTGSLDRSALGAALGDVVDRHEVLRTIFPQTGGIPAQVVGEPSVELHVAAATEEDLPGRLADAARHEFDLGRETPLRVHLFVLGADTTVLFGVWHHIAGDGWSLVPFFRDLSEAYAARCAGEAPAWSPLPVQYVDYTLWQRDRLGTEDDPGSLLSRQLAFWRTALAGLPDEITLPADRDRPPVADHRGAVETFEWPSRVKRGVAELARQTGTTPFMVLQAGLAALLSRMGAGTDIPIGSPIAGRTDDALTDLVGCFLNTLVLRTNTAGDPTFRELVGRVRRTVLAAYDNQDVPFEQLVEALNPRRSQTRHPLFQVMLTVQNNPRPEFELPGLRWEPQPVELNTAKLDLSIEVTEQADALACVVSYRTDVFTGAGVRMLMDRLHRALLDWTGDPEQRIGKLDLLEDGERRRLLGGTLEGMPPAHTLTELFEARVAAAPTAVAVVCDGNRLTYAELDDRANRLARLLADRGVGPERRVGLLLPRSPDLVVAILAVLKAGGAYAPIDPDYPEERISFLLGDIRPEVVVATRPVSGVDTVVLTDAALDRLPDEGFASRCTPDNAAYVIYTSGSTGTPKGVVVTHRNVVRLFDSARRHFDFGADDTWTLFHSYAFDFSVWELWGPLLHGGRLVVVPRETSRSPADFVELVRAERVTVLNQTPSAFYQFATAEKESPLGEHALRYVIFGGEALGLNRLREWFERHGEGAPELVNMYGITETTVHVTRLRLDDRTCADESGSLLGEALGDLRVYLLDQRLRLVPPGAQGEVYVAGAGLARGYHGRPALTGSRFVADPFAAGGTRMYRSGDLARRRADGALEYRGRSDDQVKVRGFRIEPGEIESVLGGHPAVSQVVVLLREDEPGTRRLVGYVVPSGQPPAPPELREHAARSLPGHMVPAGFVVLDRLPLTSNGKLDRDALPAPDFGALDSGGRARDETEAILCGLFAEVLGLPEVGVDGGFFDLGGDSILSIQLVSRAWEAGLTISPRDVLVRQSVAGLAEVARSHDGAGSATADDPVGTVPATPIIARLAELGGPIEQYNLAMLVRVPAGLSRTGLLTALGTLLDRHDALRSRLDRTGGWTLEIGARGTVSAADLLHRVDMSTSDRSDPATGAVDPALMSAEFAAAQRRLAPDSGVMVQAVWFDAGDERPGRLLMMAHHLVIDAVSLRVLIGELGVAGDAVVSGVPGRLPPPATSVRRWARELEAQASSQARIAELPLWTEILRRPGPPLGGRELDPARDVMTAGRGFVLRLPADRTRALLTAVPAAFGAGAHDALHTALALAVARWRTGTTTGLLVDLQGHGRDAISPGLDCSRTVGWLVNVFPAWFDPGDIGWDEVLAAGPALGTAVRRVRDQLRALPDNGLGYGMLRYLNPRTRPQLAALPQPRLKFNYLGRFTVADDAQNWAPTAELAGVLGGGQDEGMRVSHALESTVYIAGQAGRAELTAFWGWLDGVLAEDAVRKLAEYWMAALEAIVTLAETEE</sequence>
<dbReference type="InterPro" id="IPR009081">
    <property type="entry name" value="PP-bd_ACP"/>
</dbReference>
<proteinExistence type="predicted"/>
<evidence type="ECO:0000256" key="1">
    <source>
        <dbReference type="ARBA" id="ARBA00001957"/>
    </source>
</evidence>
<dbReference type="InterPro" id="IPR020845">
    <property type="entry name" value="AMP-binding_CS"/>
</dbReference>
<evidence type="ECO:0000313" key="8">
    <source>
        <dbReference type="Proteomes" id="UP001501116"/>
    </source>
</evidence>
<dbReference type="CDD" id="cd12117">
    <property type="entry name" value="A_NRPS_Srf_like"/>
    <property type="match status" value="1"/>
</dbReference>
<dbReference type="Gene3D" id="3.40.50.980">
    <property type="match status" value="2"/>
</dbReference>
<dbReference type="InterPro" id="IPR013217">
    <property type="entry name" value="Methyltransf_12"/>
</dbReference>
<dbReference type="RefSeq" id="WP_344418460.1">
    <property type="nucleotide sequence ID" value="NZ_BAAANN010000011.1"/>
</dbReference>
<dbReference type="Pfam" id="PF13193">
    <property type="entry name" value="AMP-binding_C"/>
    <property type="match status" value="2"/>
</dbReference>
<dbReference type="InterPro" id="IPR036736">
    <property type="entry name" value="ACP-like_sf"/>
</dbReference>
<dbReference type="PANTHER" id="PTHR45527:SF14">
    <property type="entry name" value="PLIPASTATIN SYNTHASE SUBUNIT B"/>
    <property type="match status" value="1"/>
</dbReference>
<keyword evidence="4" id="KW-0677">Repeat</keyword>
<reference evidence="8" key="1">
    <citation type="journal article" date="2019" name="Int. J. Syst. Evol. Microbiol.">
        <title>The Global Catalogue of Microorganisms (GCM) 10K type strain sequencing project: providing services to taxonomists for standard genome sequencing and annotation.</title>
        <authorList>
            <consortium name="The Broad Institute Genomics Platform"/>
            <consortium name="The Broad Institute Genome Sequencing Center for Infectious Disease"/>
            <person name="Wu L."/>
            <person name="Ma J."/>
        </authorList>
    </citation>
    <scope>NUCLEOTIDE SEQUENCE [LARGE SCALE GENOMIC DNA]</scope>
    <source>
        <strain evidence="8">JCM 14545</strain>
    </source>
</reference>
<dbReference type="NCBIfam" id="TIGR01733">
    <property type="entry name" value="AA-adenyl-dom"/>
    <property type="match status" value="2"/>
</dbReference>
<dbReference type="Gene3D" id="3.30.559.10">
    <property type="entry name" value="Chloramphenicol acetyltransferase-like domain"/>
    <property type="match status" value="3"/>
</dbReference>
<dbReference type="NCBIfam" id="TIGR01720">
    <property type="entry name" value="NRPS-para261"/>
    <property type="match status" value="1"/>
</dbReference>
<keyword evidence="2" id="KW-0596">Phosphopantetheine</keyword>
<dbReference type="InterPro" id="IPR042099">
    <property type="entry name" value="ANL_N_sf"/>
</dbReference>
<dbReference type="InterPro" id="IPR001242">
    <property type="entry name" value="Condensation_dom"/>
</dbReference>
<dbReference type="Pfam" id="PF08242">
    <property type="entry name" value="Methyltransf_12"/>
    <property type="match status" value="1"/>
</dbReference>
<dbReference type="Gene3D" id="3.30.300.30">
    <property type="match status" value="3"/>
</dbReference>
<organism evidence="7 8">
    <name type="scientific">Amycolatopsis minnesotensis</name>
    <dbReference type="NCBI Taxonomy" id="337894"/>
    <lineage>
        <taxon>Bacteria</taxon>
        <taxon>Bacillati</taxon>
        <taxon>Actinomycetota</taxon>
        <taxon>Actinomycetes</taxon>
        <taxon>Pseudonocardiales</taxon>
        <taxon>Pseudonocardiaceae</taxon>
        <taxon>Amycolatopsis</taxon>
    </lineage>
</organism>
<feature type="domain" description="Carrier" evidence="6">
    <location>
        <begin position="1374"/>
        <end position="1449"/>
    </location>
</feature>
<dbReference type="InterPro" id="IPR000873">
    <property type="entry name" value="AMP-dep_synth/lig_dom"/>
</dbReference>
<dbReference type="CDD" id="cd19540">
    <property type="entry name" value="LCL_NRPS-like"/>
    <property type="match status" value="1"/>
</dbReference>
<dbReference type="Gene3D" id="2.30.38.10">
    <property type="entry name" value="Luciferase, Domain 3"/>
    <property type="match status" value="1"/>
</dbReference>
<dbReference type="SUPFAM" id="SSF56801">
    <property type="entry name" value="Acetyl-CoA synthetase-like"/>
    <property type="match status" value="2"/>
</dbReference>
<gene>
    <name evidence="7" type="ORF">GCM10009754_32330</name>
</gene>
<dbReference type="Gene3D" id="1.10.1200.10">
    <property type="entry name" value="ACP-like"/>
    <property type="match status" value="2"/>
</dbReference>
<comment type="cofactor">
    <cofactor evidence="1">
        <name>pantetheine 4'-phosphate</name>
        <dbReference type="ChEBI" id="CHEBI:47942"/>
    </cofactor>
</comment>
<dbReference type="InterPro" id="IPR010060">
    <property type="entry name" value="NRPS_synth"/>
</dbReference>
<dbReference type="Pfam" id="PF00668">
    <property type="entry name" value="Condensation"/>
    <property type="match status" value="3"/>
</dbReference>
<dbReference type="PROSITE" id="PS00012">
    <property type="entry name" value="PHOSPHOPANTETHEINE"/>
    <property type="match status" value="1"/>
</dbReference>
<dbReference type="Pfam" id="PF00501">
    <property type="entry name" value="AMP-binding"/>
    <property type="match status" value="2"/>
</dbReference>
<dbReference type="InterPro" id="IPR045851">
    <property type="entry name" value="AMP-bd_C_sf"/>
</dbReference>
<dbReference type="Gene3D" id="3.40.50.12780">
    <property type="entry name" value="N-terminal domain of ligase-like"/>
    <property type="match status" value="1"/>
</dbReference>
<dbReference type="PANTHER" id="PTHR45527">
    <property type="entry name" value="NONRIBOSOMAL PEPTIDE SYNTHETASE"/>
    <property type="match status" value="1"/>
</dbReference>
<protein>
    <recommendedName>
        <fullName evidence="6">Carrier domain-containing protein</fullName>
    </recommendedName>
</protein>
<evidence type="ECO:0000256" key="2">
    <source>
        <dbReference type="ARBA" id="ARBA00022450"/>
    </source>
</evidence>
<dbReference type="SUPFAM" id="SSF53335">
    <property type="entry name" value="S-adenosyl-L-methionine-dependent methyltransferases"/>
    <property type="match status" value="1"/>
</dbReference>
<dbReference type="InterPro" id="IPR029063">
    <property type="entry name" value="SAM-dependent_MTases_sf"/>
</dbReference>
<dbReference type="Gene3D" id="3.30.559.30">
    <property type="entry name" value="Nonribosomal peptide synthetase, condensation domain"/>
    <property type="match status" value="3"/>
</dbReference>
<dbReference type="SMART" id="SM00823">
    <property type="entry name" value="PKS_PP"/>
    <property type="match status" value="2"/>
</dbReference>
<evidence type="ECO:0000313" key="7">
    <source>
        <dbReference type="EMBL" id="GAA1959374.1"/>
    </source>
</evidence>
<dbReference type="InterPro" id="IPR023213">
    <property type="entry name" value="CAT-like_dom_sf"/>
</dbReference>
<dbReference type="Pfam" id="PF00550">
    <property type="entry name" value="PP-binding"/>
    <property type="match status" value="2"/>
</dbReference>
<dbReference type="SUPFAM" id="SSF47336">
    <property type="entry name" value="ACP-like"/>
    <property type="match status" value="2"/>
</dbReference>
<dbReference type="CDD" id="cd02440">
    <property type="entry name" value="AdoMet_MTases"/>
    <property type="match status" value="1"/>
</dbReference>
<evidence type="ECO:0000256" key="4">
    <source>
        <dbReference type="ARBA" id="ARBA00022737"/>
    </source>
</evidence>
<keyword evidence="3" id="KW-0597">Phosphoprotein</keyword>
<dbReference type="EMBL" id="BAAANN010000011">
    <property type="protein sequence ID" value="GAA1959374.1"/>
    <property type="molecule type" value="Genomic_DNA"/>
</dbReference>
<dbReference type="InterPro" id="IPR006162">
    <property type="entry name" value="Ppantetheine_attach_site"/>
</dbReference>
<dbReference type="PROSITE" id="PS00455">
    <property type="entry name" value="AMP_BINDING"/>
    <property type="match status" value="2"/>
</dbReference>